<evidence type="ECO:0000256" key="1">
    <source>
        <dbReference type="SAM" id="MobiDB-lite"/>
    </source>
</evidence>
<feature type="region of interest" description="Disordered" evidence="1">
    <location>
        <begin position="383"/>
        <end position="443"/>
    </location>
</feature>
<feature type="compositionally biased region" description="Polar residues" evidence="1">
    <location>
        <begin position="428"/>
        <end position="439"/>
    </location>
</feature>
<feature type="region of interest" description="Disordered" evidence="1">
    <location>
        <begin position="719"/>
        <end position="790"/>
    </location>
</feature>
<feature type="region of interest" description="Disordered" evidence="1">
    <location>
        <begin position="122"/>
        <end position="287"/>
    </location>
</feature>
<protein>
    <submittedName>
        <fullName evidence="3">Uncharacterized protein</fullName>
    </submittedName>
</protein>
<feature type="signal peptide" evidence="2">
    <location>
        <begin position="1"/>
        <end position="22"/>
    </location>
</feature>
<dbReference type="EMBL" id="VLTO01000031">
    <property type="protein sequence ID" value="KAA0173593.1"/>
    <property type="molecule type" value="Genomic_DNA"/>
</dbReference>
<feature type="region of interest" description="Disordered" evidence="1">
    <location>
        <begin position="522"/>
        <end position="592"/>
    </location>
</feature>
<feature type="compositionally biased region" description="Low complexity" evidence="1">
    <location>
        <begin position="818"/>
        <end position="846"/>
    </location>
</feature>
<comment type="caution">
    <text evidence="3">The sequence shown here is derived from an EMBL/GenBank/DDBJ whole genome shotgun (WGS) entry which is preliminary data.</text>
</comment>
<gene>
    <name evidence="3" type="ORF">FNF27_04927</name>
</gene>
<organism evidence="3 4">
    <name type="scientific">Cafeteria roenbergensis</name>
    <name type="common">Marine flagellate</name>
    <dbReference type="NCBI Taxonomy" id="33653"/>
    <lineage>
        <taxon>Eukaryota</taxon>
        <taxon>Sar</taxon>
        <taxon>Stramenopiles</taxon>
        <taxon>Bigyra</taxon>
        <taxon>Opalozoa</taxon>
        <taxon>Bicosoecida</taxon>
        <taxon>Cafeteriaceae</taxon>
        <taxon>Cafeteria</taxon>
    </lineage>
</organism>
<name>A0A5A8E726_CAFRO</name>
<evidence type="ECO:0000256" key="2">
    <source>
        <dbReference type="SAM" id="SignalP"/>
    </source>
</evidence>
<feature type="chain" id="PRO_5023040580" evidence="2">
    <location>
        <begin position="23"/>
        <end position="904"/>
    </location>
</feature>
<feature type="compositionally biased region" description="Basic residues" evidence="1">
    <location>
        <begin position="386"/>
        <end position="423"/>
    </location>
</feature>
<proteinExistence type="predicted"/>
<feature type="compositionally biased region" description="Acidic residues" evidence="1">
    <location>
        <begin position="182"/>
        <end position="208"/>
    </location>
</feature>
<feature type="compositionally biased region" description="Low complexity" evidence="1">
    <location>
        <begin position="526"/>
        <end position="559"/>
    </location>
</feature>
<feature type="compositionally biased region" description="Polar residues" evidence="1">
    <location>
        <begin position="863"/>
        <end position="874"/>
    </location>
</feature>
<feature type="region of interest" description="Disordered" evidence="1">
    <location>
        <begin position="30"/>
        <end position="52"/>
    </location>
</feature>
<feature type="compositionally biased region" description="Acidic residues" evidence="1">
    <location>
        <begin position="259"/>
        <end position="273"/>
    </location>
</feature>
<evidence type="ECO:0000313" key="3">
    <source>
        <dbReference type="EMBL" id="KAA0173593.1"/>
    </source>
</evidence>
<feature type="region of interest" description="Disordered" evidence="1">
    <location>
        <begin position="475"/>
        <end position="499"/>
    </location>
</feature>
<feature type="compositionally biased region" description="Basic and acidic residues" evidence="1">
    <location>
        <begin position="132"/>
        <end position="141"/>
    </location>
</feature>
<dbReference type="PROSITE" id="PS51257">
    <property type="entry name" value="PROKAR_LIPOPROTEIN"/>
    <property type="match status" value="1"/>
</dbReference>
<evidence type="ECO:0000313" key="4">
    <source>
        <dbReference type="Proteomes" id="UP000322899"/>
    </source>
</evidence>
<keyword evidence="2" id="KW-0732">Signal</keyword>
<sequence>MRRLALCLTAGLALGALSCGLAAPARRARAREPTDGAPSLLQEQAHASSRRGPVLDVGYMAQVLQHQRGRFRGTPVQKRAVPLPPVDPMEYEGGVQPVHSGVDPEILKAMYSQGVMADTDHALDGFGQASSHDSEGSHSLDESESSQQDGDADEDGASGEDQNAVEVSEQRAESIQQQQSEALDEELDANTLDSEGEGDEDGDLDEGLDGTGGVQTVRQSGSGGSGGDESRTSGGNADGGQQRTGLGRVNHDEGNIDVGDVDEEDEDGYDEDANGGGGGSLLQAGAKDGPLEDLDVIQAVASTQLASRSEDSLDTVARVQQGLPRPHGLWTRFPALRGTPLSPVDPQSYQGGVRQLTLKDVRPFQPSSNPLSKLGLGLLQTEASRPGRRHSASHGHAAGSHRHSASHGHAAGSHRHSVGHKAGHAASLGSQDRVSVSGTRSAVQAPVPAVRVRPDLVPGPGERLVAWGLDSLPPPADHVSRRHHHSSRRQAPAVPGDSEMRFAQRRGVAAGFGQRPSFDNLRQERQQQMQQQQEQQAQHEQQMQQMQQQQMQQMQQQAAPPAPQQPPALSAAPLPPPSMPRFADDMSTTTLPDDASFQRFRSVIDLGVLSPVPQDGVEAMRRTLQAQQQGAPTAQAPGSVASLLSGSTLSGLQQLNLPRDLASQLGAVSTVAAAGQLPRFASQRLTAQQQAQQQVQQQFQQQFHQQFQQLQSQTQQQRQQQPFQQQFHQQFQQPFQQQQQQQQWAMQQHPAQAFWQQARAARFAGSPPQQQQQQQQLQAPPALDAGLAPMGPLVLPSAEATPGGIAVGTVGPMDMRAAADGSSLSSAPAPAAPAQRFRQAAAAPAAPEAPPAPTASERVAALSESTRALASGTSVRSFRDALSSIGLGAGHQSLLQVGKSGERK</sequence>
<dbReference type="AlphaFoldDB" id="A0A5A8E726"/>
<accession>A0A5A8E726</accession>
<dbReference type="Proteomes" id="UP000322899">
    <property type="component" value="Unassembled WGS sequence"/>
</dbReference>
<reference evidence="3 4" key="1">
    <citation type="submission" date="2019-07" db="EMBL/GenBank/DDBJ databases">
        <title>Genomes of Cafeteria roenbergensis.</title>
        <authorList>
            <person name="Fischer M.G."/>
            <person name="Hackl T."/>
            <person name="Roman M."/>
        </authorList>
    </citation>
    <scope>NUCLEOTIDE SEQUENCE [LARGE SCALE GENOMIC DNA]</scope>
    <source>
        <strain evidence="3 4">E4-10P</strain>
    </source>
</reference>
<feature type="region of interest" description="Disordered" evidence="1">
    <location>
        <begin position="818"/>
        <end position="874"/>
    </location>
</feature>